<gene>
    <name evidence="4" type="ORF">HZS55_08710</name>
</gene>
<dbReference type="InterPro" id="IPR007050">
    <property type="entry name" value="HTH_bacterioopsin"/>
</dbReference>
<dbReference type="RefSeq" id="WP_179911296.1">
    <property type="nucleotide sequence ID" value="NZ_CP058910.1"/>
</dbReference>
<sequence length="75" mass="8205">MLARELTDGQLEVLVTAYRTGYFERPRETTGAEVAADLDISPSTFSQHLRAAQRKLLTALFAECGPAAGHRIDAE</sequence>
<evidence type="ECO:0000313" key="5">
    <source>
        <dbReference type="Proteomes" id="UP000509667"/>
    </source>
</evidence>
<dbReference type="GeneID" id="56077939"/>
<accession>A0A7D5SZR8</accession>
<proteinExistence type="predicted"/>
<organism evidence="4 5">
    <name type="scientific">Halosimplex rubrum</name>
    <dbReference type="NCBI Taxonomy" id="869889"/>
    <lineage>
        <taxon>Archaea</taxon>
        <taxon>Methanobacteriati</taxon>
        <taxon>Methanobacteriota</taxon>
        <taxon>Stenosarchaea group</taxon>
        <taxon>Halobacteria</taxon>
        <taxon>Halobacteriales</taxon>
        <taxon>Haloarculaceae</taxon>
        <taxon>Halosimplex</taxon>
    </lineage>
</organism>
<dbReference type="Proteomes" id="UP000509667">
    <property type="component" value="Chromosome"/>
</dbReference>
<dbReference type="AlphaFoldDB" id="A0A7D5SZR8"/>
<dbReference type="PANTHER" id="PTHR34236">
    <property type="entry name" value="DIMETHYL SULFOXIDE REDUCTASE TRANSCRIPTIONAL ACTIVATOR"/>
    <property type="match status" value="1"/>
</dbReference>
<dbReference type="Gene3D" id="1.10.10.10">
    <property type="entry name" value="Winged helix-like DNA-binding domain superfamily/Winged helix DNA-binding domain"/>
    <property type="match status" value="1"/>
</dbReference>
<dbReference type="OrthoDB" id="165911at2157"/>
<dbReference type="EMBL" id="CP058910">
    <property type="protein sequence ID" value="QLH77368.1"/>
    <property type="molecule type" value="Genomic_DNA"/>
</dbReference>
<evidence type="ECO:0000259" key="3">
    <source>
        <dbReference type="Pfam" id="PF04967"/>
    </source>
</evidence>
<dbReference type="Pfam" id="PF04967">
    <property type="entry name" value="HTH_10"/>
    <property type="match status" value="1"/>
</dbReference>
<reference evidence="4 5" key="1">
    <citation type="submission" date="2020-07" db="EMBL/GenBank/DDBJ databases">
        <title>Halosimplex pelagicum sp. nov. and Halosimplex rubrum sp. nov., isolated from salted brown alga Laminaria, and emended description of the genus Halosimplex.</title>
        <authorList>
            <person name="Cui H."/>
        </authorList>
    </citation>
    <scope>NUCLEOTIDE SEQUENCE [LARGE SCALE GENOMIC DNA]</scope>
    <source>
        <strain evidence="4 5">R27</strain>
    </source>
</reference>
<protein>
    <submittedName>
        <fullName evidence="4">Helix-turn-helix domain-containing protein</fullName>
    </submittedName>
</protein>
<dbReference type="KEGG" id="hrr:HZS55_08710"/>
<keyword evidence="2" id="KW-0804">Transcription</keyword>
<dbReference type="PANTHER" id="PTHR34236:SF1">
    <property type="entry name" value="DIMETHYL SULFOXIDE REDUCTASE TRANSCRIPTIONAL ACTIVATOR"/>
    <property type="match status" value="1"/>
</dbReference>
<dbReference type="InterPro" id="IPR036388">
    <property type="entry name" value="WH-like_DNA-bd_sf"/>
</dbReference>
<name>A0A7D5SZR8_9EURY</name>
<evidence type="ECO:0000313" key="4">
    <source>
        <dbReference type="EMBL" id="QLH77368.1"/>
    </source>
</evidence>
<feature type="domain" description="HTH bat-type" evidence="3">
    <location>
        <begin position="6"/>
        <end position="58"/>
    </location>
</feature>
<evidence type="ECO:0000256" key="2">
    <source>
        <dbReference type="ARBA" id="ARBA00023163"/>
    </source>
</evidence>
<evidence type="ECO:0000256" key="1">
    <source>
        <dbReference type="ARBA" id="ARBA00023015"/>
    </source>
</evidence>
<keyword evidence="5" id="KW-1185">Reference proteome</keyword>
<keyword evidence="1" id="KW-0805">Transcription regulation</keyword>